<protein>
    <submittedName>
        <fullName evidence="2">SHOCT domain-containing protein</fullName>
    </submittedName>
</protein>
<keyword evidence="3" id="KW-1185">Reference proteome</keyword>
<reference evidence="2" key="1">
    <citation type="submission" date="2021-03" db="EMBL/GenBank/DDBJ databases">
        <title>Streptomyces poriferae sp. nov., a novel marine sponge-derived Actinobacteria species with anti-MRSA activity.</title>
        <authorList>
            <person name="Sandoval-Powers M."/>
            <person name="Kralova S."/>
            <person name="Nguyen G.-S."/>
            <person name="Fawwal D."/>
            <person name="Degnes K."/>
            <person name="Klinkenberg G."/>
            <person name="Sletta H."/>
            <person name="Wentzel A."/>
            <person name="Liles M.R."/>
        </authorList>
    </citation>
    <scope>NUCLEOTIDE SEQUENCE</scope>
    <source>
        <strain evidence="2">DSM 41794</strain>
    </source>
</reference>
<dbReference type="EMBL" id="JAFLRJ010000648">
    <property type="protein sequence ID" value="MBO0517491.1"/>
    <property type="molecule type" value="Genomic_DNA"/>
</dbReference>
<gene>
    <name evidence="2" type="ORF">J0695_37905</name>
</gene>
<evidence type="ECO:0000313" key="2">
    <source>
        <dbReference type="EMBL" id="MBO0517491.1"/>
    </source>
</evidence>
<dbReference type="Proteomes" id="UP000664167">
    <property type="component" value="Unassembled WGS sequence"/>
</dbReference>
<name>A0A939FDU9_9ACTN</name>
<sequence>ALVGAAVAARLDRGVPEPADRALTPAPAPAPALPAADDHDALLRRLRELGELHQSGILDADEFKEAKQAILKRLQ</sequence>
<dbReference type="AlphaFoldDB" id="A0A939FDU9"/>
<evidence type="ECO:0000259" key="1">
    <source>
        <dbReference type="Pfam" id="PF09851"/>
    </source>
</evidence>
<feature type="non-terminal residue" evidence="2">
    <location>
        <position position="1"/>
    </location>
</feature>
<feature type="domain" description="SHOCT" evidence="1">
    <location>
        <begin position="45"/>
        <end position="71"/>
    </location>
</feature>
<proteinExistence type="predicted"/>
<evidence type="ECO:0000313" key="3">
    <source>
        <dbReference type="Proteomes" id="UP000664167"/>
    </source>
</evidence>
<accession>A0A939FDU9</accession>
<organism evidence="2 3">
    <name type="scientific">Streptomyces beijiangensis</name>
    <dbReference type="NCBI Taxonomy" id="163361"/>
    <lineage>
        <taxon>Bacteria</taxon>
        <taxon>Bacillati</taxon>
        <taxon>Actinomycetota</taxon>
        <taxon>Actinomycetes</taxon>
        <taxon>Kitasatosporales</taxon>
        <taxon>Streptomycetaceae</taxon>
        <taxon>Streptomyces</taxon>
    </lineage>
</organism>
<dbReference type="RefSeq" id="WP_206969370.1">
    <property type="nucleotide sequence ID" value="NZ_JAFLRJ010000648.1"/>
</dbReference>
<dbReference type="Pfam" id="PF09851">
    <property type="entry name" value="SHOCT"/>
    <property type="match status" value="1"/>
</dbReference>
<comment type="caution">
    <text evidence="2">The sequence shown here is derived from an EMBL/GenBank/DDBJ whole genome shotgun (WGS) entry which is preliminary data.</text>
</comment>
<dbReference type="InterPro" id="IPR018649">
    <property type="entry name" value="SHOCT"/>
</dbReference>